<accession>A0ABP7C3C1</accession>
<organism evidence="2 3">
    <name type="scientific">Lentzea roselyniae</name>
    <dbReference type="NCBI Taxonomy" id="531940"/>
    <lineage>
        <taxon>Bacteria</taxon>
        <taxon>Bacillati</taxon>
        <taxon>Actinomycetota</taxon>
        <taxon>Actinomycetes</taxon>
        <taxon>Pseudonocardiales</taxon>
        <taxon>Pseudonocardiaceae</taxon>
        <taxon>Lentzea</taxon>
    </lineage>
</organism>
<dbReference type="EMBL" id="BAABBE010000029">
    <property type="protein sequence ID" value="GAA3674913.1"/>
    <property type="molecule type" value="Genomic_DNA"/>
</dbReference>
<protein>
    <submittedName>
        <fullName evidence="2">Uncharacterized protein</fullName>
    </submittedName>
</protein>
<evidence type="ECO:0000313" key="2">
    <source>
        <dbReference type="EMBL" id="GAA3674913.1"/>
    </source>
</evidence>
<gene>
    <name evidence="2" type="ORF">GCM10022267_72260</name>
</gene>
<evidence type="ECO:0000256" key="1">
    <source>
        <dbReference type="SAM" id="MobiDB-lite"/>
    </source>
</evidence>
<evidence type="ECO:0000313" key="3">
    <source>
        <dbReference type="Proteomes" id="UP001500711"/>
    </source>
</evidence>
<feature type="region of interest" description="Disordered" evidence="1">
    <location>
        <begin position="40"/>
        <end position="78"/>
    </location>
</feature>
<feature type="compositionally biased region" description="Low complexity" evidence="1">
    <location>
        <begin position="51"/>
        <end position="68"/>
    </location>
</feature>
<keyword evidence="3" id="KW-1185">Reference proteome</keyword>
<reference evidence="3" key="1">
    <citation type="journal article" date="2019" name="Int. J. Syst. Evol. Microbiol.">
        <title>The Global Catalogue of Microorganisms (GCM) 10K type strain sequencing project: providing services to taxonomists for standard genome sequencing and annotation.</title>
        <authorList>
            <consortium name="The Broad Institute Genomics Platform"/>
            <consortium name="The Broad Institute Genome Sequencing Center for Infectious Disease"/>
            <person name="Wu L."/>
            <person name="Ma J."/>
        </authorList>
    </citation>
    <scope>NUCLEOTIDE SEQUENCE [LARGE SCALE GENOMIC DNA]</scope>
    <source>
        <strain evidence="3">JCM 17494</strain>
    </source>
</reference>
<comment type="caution">
    <text evidence="2">The sequence shown here is derived from an EMBL/GenBank/DDBJ whole genome shotgun (WGS) entry which is preliminary data.</text>
</comment>
<sequence>MQADPITKTCPICWETFSPAGRQARHRIYCSKRCKSTAASRRERGEFVPHTRTTSSPAAPGTPTMPAPIEQLPQPAAHRECPHCGGPVTIVALLTTPEAARPQLPAAAPDGVIPFRR</sequence>
<name>A0ABP7C3C1_9PSEU</name>
<feature type="compositionally biased region" description="Basic and acidic residues" evidence="1">
    <location>
        <begin position="40"/>
        <end position="49"/>
    </location>
</feature>
<dbReference type="Proteomes" id="UP001500711">
    <property type="component" value="Unassembled WGS sequence"/>
</dbReference>
<proteinExistence type="predicted"/>